<evidence type="ECO:0000313" key="3">
    <source>
        <dbReference type="Proteomes" id="UP000032582"/>
    </source>
</evidence>
<accession>A0A0D8L710</accession>
<dbReference type="NCBIfam" id="NF007913">
    <property type="entry name" value="PRK10626.1"/>
    <property type="match status" value="1"/>
</dbReference>
<feature type="signal peptide" evidence="1">
    <location>
        <begin position="1"/>
        <end position="19"/>
    </location>
</feature>
<organism evidence="2 3">
    <name type="scientific">Morganella morganii</name>
    <name type="common">Proteus morganii</name>
    <dbReference type="NCBI Taxonomy" id="582"/>
    <lineage>
        <taxon>Bacteria</taxon>
        <taxon>Pseudomonadati</taxon>
        <taxon>Pseudomonadota</taxon>
        <taxon>Gammaproteobacteria</taxon>
        <taxon>Enterobacterales</taxon>
        <taxon>Morganellaceae</taxon>
        <taxon>Morganella</taxon>
    </lineage>
</organism>
<protein>
    <recommendedName>
        <fullName evidence="4">DUF2884 domain-containing protein</fullName>
    </recommendedName>
</protein>
<evidence type="ECO:0000313" key="2">
    <source>
        <dbReference type="EMBL" id="KJF77647.1"/>
    </source>
</evidence>
<dbReference type="Pfam" id="PF11101">
    <property type="entry name" value="DUF2884"/>
    <property type="match status" value="1"/>
</dbReference>
<gene>
    <name evidence="2" type="ORF">UA45_11530</name>
</gene>
<dbReference type="EMBL" id="JZSH01000122">
    <property type="protein sequence ID" value="KJF77647.1"/>
    <property type="molecule type" value="Genomic_DNA"/>
</dbReference>
<reference evidence="2 3" key="1">
    <citation type="submission" date="2015-02" db="EMBL/GenBank/DDBJ databases">
        <title>Whole genome shotgun sequencing of cultured foodborne pathogen.</title>
        <authorList>
            <person name="Timme R."/>
            <person name="Allard M.W."/>
            <person name="Strain E."/>
            <person name="Evans P.S."/>
            <person name="Brown E."/>
        </authorList>
    </citation>
    <scope>NUCLEOTIDE SEQUENCE [LARGE SCALE GENOMIC DNA]</scope>
    <source>
        <strain evidence="2 3">GCSL-TSO-24</strain>
    </source>
</reference>
<name>A0A0D8L710_MORMO</name>
<evidence type="ECO:0000256" key="1">
    <source>
        <dbReference type="SAM" id="SignalP"/>
    </source>
</evidence>
<dbReference type="PATRIC" id="fig|582.24.peg.3625"/>
<comment type="caution">
    <text evidence="2">The sequence shown here is derived from an EMBL/GenBank/DDBJ whole genome shotgun (WGS) entry which is preliminary data.</text>
</comment>
<dbReference type="AlphaFoldDB" id="A0A0D8L710"/>
<sequence length="242" mass="26480">MLRKWIAVLSLGAASLASAEGYQCSVTPQDDLVITPAYVQVIGKSGEMKITPDGQITRDGKSLTLSAAQSADAKRYQSGVRQDVPWIKQQAVNRIGKSRQAVDKVLIKEMGQDSKLRGHLTTLEADLNKQIDRIIETRPDGYAFHHQAIKQVEQDGRAQIQQRLGGMLQDAINEIGRKQLLAGLTGDKSAAGAALSGLDGLQKSLQQAVREQEGDFKQFSKQVCGKVTTLEQQRIQLMNSLK</sequence>
<proteinExistence type="predicted"/>
<dbReference type="Proteomes" id="UP000032582">
    <property type="component" value="Unassembled WGS sequence"/>
</dbReference>
<dbReference type="InterPro" id="IPR021307">
    <property type="entry name" value="DUF2884"/>
</dbReference>
<evidence type="ECO:0008006" key="4">
    <source>
        <dbReference type="Google" id="ProtNLM"/>
    </source>
</evidence>
<keyword evidence="1" id="KW-0732">Signal</keyword>
<feature type="chain" id="PRO_5002332335" description="DUF2884 domain-containing protein" evidence="1">
    <location>
        <begin position="20"/>
        <end position="242"/>
    </location>
</feature>